<dbReference type="InterPro" id="IPR007275">
    <property type="entry name" value="YTH_domain"/>
</dbReference>
<dbReference type="PROSITE" id="PS00108">
    <property type="entry name" value="PROTEIN_KINASE_ST"/>
    <property type="match status" value="1"/>
</dbReference>
<keyword evidence="6" id="KW-1185">Reference proteome</keyword>
<evidence type="ECO:0000259" key="3">
    <source>
        <dbReference type="PROSITE" id="PS50011"/>
    </source>
</evidence>
<feature type="region of interest" description="Disordered" evidence="2">
    <location>
        <begin position="600"/>
        <end position="621"/>
    </location>
</feature>
<reference evidence="5 6" key="1">
    <citation type="submission" date="2024-05" db="EMBL/GenBank/DDBJ databases">
        <title>A draft genome resource for the thread blight pathogen Marasmius tenuissimus strain MS-2.</title>
        <authorList>
            <person name="Yulfo-Soto G.E."/>
            <person name="Baruah I.K."/>
            <person name="Amoako-Attah I."/>
            <person name="Bukari Y."/>
            <person name="Meinhardt L.W."/>
            <person name="Bailey B.A."/>
            <person name="Cohen S.P."/>
        </authorList>
    </citation>
    <scope>NUCLEOTIDE SEQUENCE [LARGE SCALE GENOMIC DNA]</scope>
    <source>
        <strain evidence="5 6">MS-2</strain>
    </source>
</reference>
<feature type="coiled-coil region" evidence="1">
    <location>
        <begin position="874"/>
        <end position="901"/>
    </location>
</feature>
<evidence type="ECO:0000256" key="1">
    <source>
        <dbReference type="SAM" id="Coils"/>
    </source>
</evidence>
<dbReference type="PANTHER" id="PTHR44329">
    <property type="entry name" value="SERINE/THREONINE-PROTEIN KINASE TNNI3K-RELATED"/>
    <property type="match status" value="1"/>
</dbReference>
<dbReference type="Gene3D" id="1.10.510.10">
    <property type="entry name" value="Transferase(Phosphotransferase) domain 1"/>
    <property type="match status" value="1"/>
</dbReference>
<feature type="compositionally biased region" description="Basic and acidic residues" evidence="2">
    <location>
        <begin position="438"/>
        <end position="447"/>
    </location>
</feature>
<dbReference type="EMBL" id="JBBXMP010000196">
    <property type="protein sequence ID" value="KAL0060010.1"/>
    <property type="molecule type" value="Genomic_DNA"/>
</dbReference>
<evidence type="ECO:0000259" key="4">
    <source>
        <dbReference type="PROSITE" id="PS50882"/>
    </source>
</evidence>
<sequence length="930" mass="104190">MTHSGMENSSTMRSEELEELVARFEAIVADEEQWREFLEKKDEDAQHWLDLLQLLADSPTISSQLRSTIFTIMIRLSKNSGCCPKCLVIQNVEKQGEHPVGGGGFGDVWKGTINHAGSVRAVCLKVVKVYLTSDVNRSLKEYLREAIVWKQLKHPNVLPFLGIYYLDNTRKRICLVSPWMDRGDLVQYLKDTPRESVDHISLVFDVASGLSHLHIMKIVHADLKGVNILMTPSGRACIADFGLSRISDTHAPRLSSSSSRTIGSARWLSPELYAENAVATKASDIYAFACVCYEILTGLLPFYEYKNGAAVTLQVLAGARPSRPDTLADFQDAIWNMMDACWHADPSVRPSASTIVQEVTAMASTPLIPAPAWDDSMVTEIWSDIEHSTNVNEPLDCSKPPQNGYIDRPSGTNGATGPHIRWIRDQRKRQRAFSPARSDGDGEEIHSPKPFNLARLLSERESGSPRPQSSDSSHSDVSDSYASTTSSVLMRYFPKRFFVVKADSEDVFVRSAESGIWSGGTFDDELERAARTSLEVFLIFAVEKGKEFWGYAKMAGNSESIKHRLSPWLSVSSDVISEEPPQLADDPPRAYSPPLEKLELSIPESPTSPQPIDDDETPQAPTPKVRYIEERHTAPGELGDQHEKWSMPIIPYQFSLDAAMEKLVGSLHAIYYEDNLLDHSDDATESSSASEGSAASCVVDGPLTVEFDLEWICTERLPYSRTFHLRNPWDHSREVRASKDGHELEPGVGQQLIDEWQRYAAERRAGPRGLPRRRGTGSLASSVNSEIYRMFGTIHDYDVPILPYLQHAHRQSFILKHRVRAYAVPPRLLLKRCSKPHKNGVPLDTSPWTVTIKMKAISLTELENLLENNATMDEEELKGLVAGLEATIENIEQRREILAKEGEDAQHWLDLLQLTLLPFPLNYDLPYSQS</sequence>
<proteinExistence type="predicted"/>
<evidence type="ECO:0000313" key="6">
    <source>
        <dbReference type="Proteomes" id="UP001437256"/>
    </source>
</evidence>
<feature type="domain" description="YTH" evidence="4">
    <location>
        <begin position="495"/>
        <end position="629"/>
    </location>
</feature>
<gene>
    <name evidence="5" type="primary">TUS1_14</name>
    <name evidence="5" type="ORF">AAF712_013188</name>
</gene>
<dbReference type="SUPFAM" id="SSF56112">
    <property type="entry name" value="Protein kinase-like (PK-like)"/>
    <property type="match status" value="1"/>
</dbReference>
<dbReference type="InterPro" id="IPR008271">
    <property type="entry name" value="Ser/Thr_kinase_AS"/>
</dbReference>
<evidence type="ECO:0000256" key="2">
    <source>
        <dbReference type="SAM" id="MobiDB-lite"/>
    </source>
</evidence>
<dbReference type="InterPro" id="IPR001245">
    <property type="entry name" value="Ser-Thr/Tyr_kinase_cat_dom"/>
</dbReference>
<dbReference type="Pfam" id="PF04146">
    <property type="entry name" value="YTH"/>
    <property type="match status" value="1"/>
</dbReference>
<dbReference type="Proteomes" id="UP001437256">
    <property type="component" value="Unassembled WGS sequence"/>
</dbReference>
<dbReference type="PROSITE" id="PS50011">
    <property type="entry name" value="PROTEIN_KINASE_DOM"/>
    <property type="match status" value="1"/>
</dbReference>
<dbReference type="CDD" id="cd21134">
    <property type="entry name" value="YTH"/>
    <property type="match status" value="1"/>
</dbReference>
<dbReference type="InterPro" id="IPR000719">
    <property type="entry name" value="Prot_kinase_dom"/>
</dbReference>
<feature type="domain" description="Protein kinase" evidence="3">
    <location>
        <begin position="94"/>
        <end position="368"/>
    </location>
</feature>
<protein>
    <submittedName>
        <fullName evidence="5">Rho guanine nucleotide exchange factor</fullName>
    </submittedName>
</protein>
<accession>A0ABR2ZF92</accession>
<dbReference type="InterPro" id="IPR011009">
    <property type="entry name" value="Kinase-like_dom_sf"/>
</dbReference>
<dbReference type="InterPro" id="IPR051681">
    <property type="entry name" value="Ser/Thr_Kinases-Pseudokinases"/>
</dbReference>
<dbReference type="Gene3D" id="3.10.590.10">
    <property type="entry name" value="ph1033 like domains"/>
    <property type="match status" value="2"/>
</dbReference>
<keyword evidence="1" id="KW-0175">Coiled coil</keyword>
<comment type="caution">
    <text evidence="5">The sequence shown here is derived from an EMBL/GenBank/DDBJ whole genome shotgun (WGS) entry which is preliminary data.</text>
</comment>
<dbReference type="PANTHER" id="PTHR44329:SF214">
    <property type="entry name" value="PROTEIN KINASE DOMAIN-CONTAINING PROTEIN"/>
    <property type="match status" value="1"/>
</dbReference>
<evidence type="ECO:0000313" key="5">
    <source>
        <dbReference type="EMBL" id="KAL0060010.1"/>
    </source>
</evidence>
<dbReference type="SMART" id="SM00220">
    <property type="entry name" value="S_TKc"/>
    <property type="match status" value="1"/>
</dbReference>
<dbReference type="Pfam" id="PF07714">
    <property type="entry name" value="PK_Tyr_Ser-Thr"/>
    <property type="match status" value="1"/>
</dbReference>
<organism evidence="5 6">
    <name type="scientific">Marasmius tenuissimus</name>
    <dbReference type="NCBI Taxonomy" id="585030"/>
    <lineage>
        <taxon>Eukaryota</taxon>
        <taxon>Fungi</taxon>
        <taxon>Dikarya</taxon>
        <taxon>Basidiomycota</taxon>
        <taxon>Agaricomycotina</taxon>
        <taxon>Agaricomycetes</taxon>
        <taxon>Agaricomycetidae</taxon>
        <taxon>Agaricales</taxon>
        <taxon>Marasmiineae</taxon>
        <taxon>Marasmiaceae</taxon>
        <taxon>Marasmius</taxon>
    </lineage>
</organism>
<dbReference type="PROSITE" id="PS50882">
    <property type="entry name" value="YTH"/>
    <property type="match status" value="2"/>
</dbReference>
<feature type="region of interest" description="Disordered" evidence="2">
    <location>
        <begin position="391"/>
        <end position="480"/>
    </location>
</feature>
<name>A0ABR2ZF92_9AGAR</name>
<feature type="domain" description="YTH" evidence="4">
    <location>
        <begin position="623"/>
        <end position="756"/>
    </location>
</feature>